<evidence type="ECO:0000313" key="3">
    <source>
        <dbReference type="Proteomes" id="UP000092583"/>
    </source>
</evidence>
<dbReference type="FunFam" id="3.30.470.20:FF:000133">
    <property type="entry name" value="Probable tubulin--tyrosine ligase C12B10.04"/>
    <property type="match status" value="1"/>
</dbReference>
<dbReference type="AlphaFoldDB" id="A0A1B9J2S5"/>
<feature type="region of interest" description="Disordered" evidence="1">
    <location>
        <begin position="187"/>
        <end position="215"/>
    </location>
</feature>
<reference evidence="3" key="2">
    <citation type="submission" date="2013-12" db="EMBL/GenBank/DDBJ databases">
        <title>Evolution of pathogenesis and genome organization in the Tremellales.</title>
        <authorList>
            <person name="Cuomo C."/>
            <person name="Litvintseva A."/>
            <person name="Heitman J."/>
            <person name="Chen Y."/>
            <person name="Sun S."/>
            <person name="Springer D."/>
            <person name="Dromer F."/>
            <person name="Young S."/>
            <person name="Zeng Q."/>
            <person name="Chapman S."/>
            <person name="Gujja S."/>
            <person name="Saif S."/>
            <person name="Birren B."/>
        </authorList>
    </citation>
    <scope>NUCLEOTIDE SEQUENCE [LARGE SCALE GENOMIC DNA]</scope>
    <source>
        <strain evidence="3">CBS 10435</strain>
    </source>
</reference>
<feature type="compositionally biased region" description="Acidic residues" evidence="1">
    <location>
        <begin position="187"/>
        <end position="209"/>
    </location>
</feature>
<feature type="compositionally biased region" description="Basic and acidic residues" evidence="1">
    <location>
        <begin position="241"/>
        <end position="250"/>
    </location>
</feature>
<evidence type="ECO:0000256" key="1">
    <source>
        <dbReference type="SAM" id="MobiDB-lite"/>
    </source>
</evidence>
<dbReference type="InterPro" id="IPR004344">
    <property type="entry name" value="TTL/TTLL_fam"/>
</dbReference>
<accession>A0A1B9J2S5</accession>
<evidence type="ECO:0000313" key="2">
    <source>
        <dbReference type="EMBL" id="OCF62092.1"/>
    </source>
</evidence>
<dbReference type="PROSITE" id="PS51221">
    <property type="entry name" value="TTL"/>
    <property type="match status" value="1"/>
</dbReference>
<dbReference type="InterPro" id="IPR027746">
    <property type="entry name" value="TTL"/>
</dbReference>
<organism evidence="2 3">
    <name type="scientific">Kwoniella mangroviensis CBS 10435</name>
    <dbReference type="NCBI Taxonomy" id="1331196"/>
    <lineage>
        <taxon>Eukaryota</taxon>
        <taxon>Fungi</taxon>
        <taxon>Dikarya</taxon>
        <taxon>Basidiomycota</taxon>
        <taxon>Agaricomycotina</taxon>
        <taxon>Tremellomycetes</taxon>
        <taxon>Tremellales</taxon>
        <taxon>Cryptococcaceae</taxon>
        <taxon>Kwoniella</taxon>
    </lineage>
</organism>
<proteinExistence type="predicted"/>
<dbReference type="PANTHER" id="PTHR47551">
    <property type="entry name" value="TUBULIN--TYROSINE LIGASE PBY1-RELATED"/>
    <property type="match status" value="1"/>
</dbReference>
<dbReference type="Proteomes" id="UP000092583">
    <property type="component" value="Unassembled WGS sequence"/>
</dbReference>
<feature type="region of interest" description="Disordered" evidence="1">
    <location>
        <begin position="236"/>
        <end position="259"/>
    </location>
</feature>
<dbReference type="STRING" id="1331196.A0A1B9J2S5"/>
<dbReference type="PANTHER" id="PTHR47551:SF1">
    <property type="entry name" value="TUBULIN--TYROSINE LIGASE PBY1-RELATED"/>
    <property type="match status" value="1"/>
</dbReference>
<sequence>MTTPTPVQPVEAFVSFPSPYTQSLLVQALVSVLPFIKISLAPYSEDQPPALQWADYDLLSFDLPHSNPTKYLISSYVYRKALIRKHQLHSTIQAYLAKCQHRNIQSILSPEEGGVPKGWNVELQFLDELDELLLDDLYDLNEGMQRNEDLPEEERSWFILKPGFADRAQGIRMFSTEDELRAIFEEFEPPSSDEEDYEDEDQDQEEEQDGQIPQDVGVDGMIDMLAKKAVELGFDGDEEDDRHFGPPADRDDGEEEDGTGVMTSQLRHFVIQEYMPNPVLFDIAQQPNLPSPFLEGYKFHLRAYVLLTSAYTVHLSRTMLALFSGSPYTPPRSSKEGEELDLRPHLTNTCLQTDSFGAPAPPEELVKLFWELEGLDAMSSVKDGKYEFKGSVTKEWLEAVFNKSGGVVGEAVKAGAECGSFGLQFMPNAFEIFGVDLILSFPPTNPSSSSELPIPKVTLLEFNASADFHQSGIRLKKDLLEMFKGVIRISIAPFFGLKVNHDNDDEEEEAIDAKQDQTQKSEDWEVGEERWGWTLVGKGEVRGSGW</sequence>
<dbReference type="OrthoDB" id="202825at2759"/>
<reference evidence="2 3" key="1">
    <citation type="submission" date="2013-07" db="EMBL/GenBank/DDBJ databases">
        <title>The Genome Sequence of Kwoniella mangroviensis CBS10435.</title>
        <authorList>
            <consortium name="The Broad Institute Genome Sequencing Platform"/>
            <person name="Cuomo C."/>
            <person name="Litvintseva A."/>
            <person name="Chen Y."/>
            <person name="Heitman J."/>
            <person name="Sun S."/>
            <person name="Springer D."/>
            <person name="Dromer F."/>
            <person name="Young S.K."/>
            <person name="Zeng Q."/>
            <person name="Gargeya S."/>
            <person name="Fitzgerald M."/>
            <person name="Abouelleil A."/>
            <person name="Alvarado L."/>
            <person name="Berlin A.M."/>
            <person name="Chapman S.B."/>
            <person name="Dewar J."/>
            <person name="Goldberg J."/>
            <person name="Griggs A."/>
            <person name="Gujja S."/>
            <person name="Hansen M."/>
            <person name="Howarth C."/>
            <person name="Imamovic A."/>
            <person name="Larimer J."/>
            <person name="McCowan C."/>
            <person name="Murphy C."/>
            <person name="Pearson M."/>
            <person name="Priest M."/>
            <person name="Roberts A."/>
            <person name="Saif S."/>
            <person name="Shea T."/>
            <person name="Sykes S."/>
            <person name="Wortman J."/>
            <person name="Nusbaum C."/>
            <person name="Birren B."/>
        </authorList>
    </citation>
    <scope>NUCLEOTIDE SEQUENCE [LARGE SCALE GENOMIC DNA]</scope>
    <source>
        <strain evidence="2 3">CBS 10435</strain>
    </source>
</reference>
<dbReference type="EMBL" id="KI669459">
    <property type="protein sequence ID" value="OCF62092.1"/>
    <property type="molecule type" value="Genomic_DNA"/>
</dbReference>
<gene>
    <name evidence="2" type="ORF">L486_01758</name>
</gene>
<name>A0A1B9J2S5_9TREE</name>
<protein>
    <submittedName>
        <fullName evidence="2">Cytoplasmic protein</fullName>
    </submittedName>
</protein>
<dbReference type="Pfam" id="PF03133">
    <property type="entry name" value="TTL"/>
    <property type="match status" value="1"/>
</dbReference>
<keyword evidence="3" id="KW-1185">Reference proteome</keyword>
<dbReference type="GO" id="GO:0000932">
    <property type="term" value="C:P-body"/>
    <property type="evidence" value="ECO:0007669"/>
    <property type="project" value="TreeGrafter"/>
</dbReference>
<dbReference type="Gene3D" id="3.30.470.20">
    <property type="entry name" value="ATP-grasp fold, B domain"/>
    <property type="match status" value="1"/>
</dbReference>